<dbReference type="GO" id="GO:0005576">
    <property type="term" value="C:extracellular region"/>
    <property type="evidence" value="ECO:0007669"/>
    <property type="project" value="UniProtKB-SubCell"/>
</dbReference>
<dbReference type="Gene3D" id="1.10.238.270">
    <property type="match status" value="1"/>
</dbReference>
<dbReference type="GO" id="GO:0005549">
    <property type="term" value="F:odorant binding"/>
    <property type="evidence" value="ECO:0007669"/>
    <property type="project" value="InterPro"/>
</dbReference>
<evidence type="ECO:0000256" key="2">
    <source>
        <dbReference type="ARBA" id="ARBA00008098"/>
    </source>
</evidence>
<keyword evidence="3" id="KW-0813">Transport</keyword>
<protein>
    <recommendedName>
        <fullName evidence="9">OBP47-like domain-containing protein</fullName>
    </recommendedName>
</protein>
<evidence type="ECO:0000256" key="6">
    <source>
        <dbReference type="ARBA" id="ARBA00022725"/>
    </source>
</evidence>
<keyword evidence="11" id="KW-1185">Reference proteome</keyword>
<sequence length="217" mass="24297">MATSVSRSQLQLISITFGKVLLALWLVQLVHGEPDAACKKVPEYLKGESDEKCCEIPQFFLNETIKDCWSGLERSSKSDAEKSCEFSSCIFKKDNLVKSDGHMDVDRMRTFIKGVQASSEWKSLAEKVLVEECIPMIEKDAATIRKLMKSDCDSSPAFLIACGVAKLFAKCPSSDWTGSPMCDEWKTYFTKCGNTVDDLNEMFKQVESRKLAESGQQ</sequence>
<keyword evidence="8" id="KW-0732">Signal</keyword>
<dbReference type="Proteomes" id="UP000075880">
    <property type="component" value="Unassembled WGS sequence"/>
</dbReference>
<evidence type="ECO:0000313" key="10">
    <source>
        <dbReference type="EnsemblMetazoa" id="ENSAATROPP008324"/>
    </source>
</evidence>
<dbReference type="SUPFAM" id="SSF47565">
    <property type="entry name" value="Insect pheromone/odorant-binding proteins"/>
    <property type="match status" value="1"/>
</dbReference>
<comment type="subcellular location">
    <subcellularLocation>
        <location evidence="1">Secreted</location>
    </subcellularLocation>
</comment>
<keyword evidence="7" id="KW-1015">Disulfide bond</keyword>
<keyword evidence="4" id="KW-0964">Secreted</keyword>
<keyword evidence="5" id="KW-0716">Sensory transduction</keyword>
<evidence type="ECO:0000256" key="3">
    <source>
        <dbReference type="ARBA" id="ARBA00022448"/>
    </source>
</evidence>
<dbReference type="InterPro" id="IPR036728">
    <property type="entry name" value="PBP_GOBP_sf"/>
</dbReference>
<evidence type="ECO:0000256" key="4">
    <source>
        <dbReference type="ARBA" id="ARBA00022525"/>
    </source>
</evidence>
<evidence type="ECO:0000256" key="7">
    <source>
        <dbReference type="ARBA" id="ARBA00023157"/>
    </source>
</evidence>
<comment type="similarity">
    <text evidence="2">Belongs to the PBP/GOBP family.</text>
</comment>
<evidence type="ECO:0000256" key="5">
    <source>
        <dbReference type="ARBA" id="ARBA00022606"/>
    </source>
</evidence>
<dbReference type="InterPro" id="IPR054577">
    <property type="entry name" value="OBP47-like_dom"/>
</dbReference>
<accession>A0AAG5DBZ9</accession>
<feature type="chain" id="PRO_5042608744" description="OBP47-like domain-containing protein" evidence="8">
    <location>
        <begin position="33"/>
        <end position="217"/>
    </location>
</feature>
<reference evidence="10" key="1">
    <citation type="submission" date="2024-04" db="UniProtKB">
        <authorList>
            <consortium name="EnsemblMetazoa"/>
        </authorList>
    </citation>
    <scope>IDENTIFICATION</scope>
    <source>
        <strain evidence="10">EBRO</strain>
    </source>
</reference>
<keyword evidence="6" id="KW-0552">Olfaction</keyword>
<evidence type="ECO:0000259" key="9">
    <source>
        <dbReference type="Pfam" id="PF22651"/>
    </source>
</evidence>
<feature type="signal peptide" evidence="8">
    <location>
        <begin position="1"/>
        <end position="32"/>
    </location>
</feature>
<organism evidence="10 11">
    <name type="scientific">Anopheles atroparvus</name>
    <name type="common">European mosquito</name>
    <dbReference type="NCBI Taxonomy" id="41427"/>
    <lineage>
        <taxon>Eukaryota</taxon>
        <taxon>Metazoa</taxon>
        <taxon>Ecdysozoa</taxon>
        <taxon>Arthropoda</taxon>
        <taxon>Hexapoda</taxon>
        <taxon>Insecta</taxon>
        <taxon>Pterygota</taxon>
        <taxon>Neoptera</taxon>
        <taxon>Endopterygota</taxon>
        <taxon>Diptera</taxon>
        <taxon>Nematocera</taxon>
        <taxon>Culicoidea</taxon>
        <taxon>Culicidae</taxon>
        <taxon>Anophelinae</taxon>
        <taxon>Anopheles</taxon>
    </lineage>
</organism>
<dbReference type="Pfam" id="PF22651">
    <property type="entry name" value="OBP47_like"/>
    <property type="match status" value="1"/>
</dbReference>
<name>A0AAG5DBZ9_ANOAO</name>
<dbReference type="EnsemblMetazoa" id="ENSAATROPT009205">
    <property type="protein sequence ID" value="ENSAATROPP008324"/>
    <property type="gene ID" value="ENSAATROPG007498"/>
</dbReference>
<dbReference type="GO" id="GO:0007608">
    <property type="term" value="P:sensory perception of smell"/>
    <property type="evidence" value="ECO:0007669"/>
    <property type="project" value="UniProtKB-KW"/>
</dbReference>
<dbReference type="InterPro" id="IPR052295">
    <property type="entry name" value="Odorant-binding_protein"/>
</dbReference>
<dbReference type="AlphaFoldDB" id="A0AAG5DBZ9"/>
<proteinExistence type="inferred from homology"/>
<dbReference type="PANTHER" id="PTHR21066">
    <property type="entry name" value="ODORANT-BINDING PROTEIN 59A-RELATED"/>
    <property type="match status" value="1"/>
</dbReference>
<dbReference type="PANTHER" id="PTHR21066:SF15">
    <property type="entry name" value="GH25962P-RELATED"/>
    <property type="match status" value="1"/>
</dbReference>
<feature type="domain" description="OBP47-like" evidence="9">
    <location>
        <begin position="80"/>
        <end position="188"/>
    </location>
</feature>
<evidence type="ECO:0000256" key="8">
    <source>
        <dbReference type="SAM" id="SignalP"/>
    </source>
</evidence>
<evidence type="ECO:0000313" key="11">
    <source>
        <dbReference type="Proteomes" id="UP000075880"/>
    </source>
</evidence>
<evidence type="ECO:0000256" key="1">
    <source>
        <dbReference type="ARBA" id="ARBA00004613"/>
    </source>
</evidence>